<accession>A0A096AZG2</accession>
<evidence type="ECO:0000313" key="3">
    <source>
        <dbReference type="Proteomes" id="UP000029585"/>
    </source>
</evidence>
<feature type="region of interest" description="Disordered" evidence="1">
    <location>
        <begin position="1"/>
        <end position="26"/>
    </location>
</feature>
<protein>
    <submittedName>
        <fullName evidence="2">Uncharacterized protein</fullName>
    </submittedName>
</protein>
<dbReference type="HOGENOM" id="CLU_207475_0_0_9"/>
<name>A0A096AZG2_FLAPL</name>
<dbReference type="AlphaFoldDB" id="A0A096AZG2"/>
<keyword evidence="3" id="KW-1185">Reference proteome</keyword>
<proteinExistence type="predicted"/>
<evidence type="ECO:0000256" key="1">
    <source>
        <dbReference type="SAM" id="MobiDB-lite"/>
    </source>
</evidence>
<gene>
    <name evidence="2" type="ORF">HMPREF9460_04093</name>
</gene>
<sequence>SAPDERARPRRSAPSASVLLDNRSGCIPEPMTDDGLEALCRKAAPL</sequence>
<organism evidence="2 3">
    <name type="scientific">Flavonifractor plautii 1_3_50AFAA</name>
    <dbReference type="NCBI Taxonomy" id="742738"/>
    <lineage>
        <taxon>Bacteria</taxon>
        <taxon>Bacillati</taxon>
        <taxon>Bacillota</taxon>
        <taxon>Clostridia</taxon>
        <taxon>Eubacteriales</taxon>
        <taxon>Oscillospiraceae</taxon>
        <taxon>Flavonifractor</taxon>
    </lineage>
</organism>
<evidence type="ECO:0000313" key="2">
    <source>
        <dbReference type="EMBL" id="KGF52210.1"/>
    </source>
</evidence>
<comment type="caution">
    <text evidence="2">The sequence shown here is derived from an EMBL/GenBank/DDBJ whole genome shotgun (WGS) entry which is preliminary data.</text>
</comment>
<dbReference type="EMBL" id="ADLO01000130">
    <property type="protein sequence ID" value="KGF52210.1"/>
    <property type="molecule type" value="Genomic_DNA"/>
</dbReference>
<feature type="non-terminal residue" evidence="2">
    <location>
        <position position="1"/>
    </location>
</feature>
<reference evidence="2 3" key="1">
    <citation type="submission" date="2011-08" db="EMBL/GenBank/DDBJ databases">
        <title>The Genome Sequence of Clostridium orbiscindens 1_3_50AFAA.</title>
        <authorList>
            <consortium name="The Broad Institute Genome Sequencing Platform"/>
            <person name="Earl A."/>
            <person name="Ward D."/>
            <person name="Feldgarden M."/>
            <person name="Gevers D."/>
            <person name="Daigneault M."/>
            <person name="Strauss J."/>
            <person name="Allen-Vercoe E."/>
            <person name="Young S.K."/>
            <person name="Zeng Q."/>
            <person name="Gargeya S."/>
            <person name="Fitzgerald M."/>
            <person name="Haas B."/>
            <person name="Abouelleil A."/>
            <person name="Alvarado L."/>
            <person name="Arachchi H.M."/>
            <person name="Berlin A."/>
            <person name="Brown A."/>
            <person name="Chapman S.B."/>
            <person name="Chen Z."/>
            <person name="Dunbar C."/>
            <person name="Freedman E."/>
            <person name="Gearin G."/>
            <person name="Gellesch M."/>
            <person name="Goldberg J."/>
            <person name="Griggs A."/>
            <person name="Gujja S."/>
            <person name="Heiman D."/>
            <person name="Howarth C."/>
            <person name="Larson L."/>
            <person name="Lui A."/>
            <person name="MacDonald P.J.P."/>
            <person name="Montmayeur A."/>
            <person name="Murphy C."/>
            <person name="Neiman D."/>
            <person name="Pearson M."/>
            <person name="Priest M."/>
            <person name="Roberts A."/>
            <person name="Saif S."/>
            <person name="Shea T."/>
            <person name="Shenoy N."/>
            <person name="Sisk P."/>
            <person name="Stolte C."/>
            <person name="Sykes S."/>
            <person name="Wortman J."/>
            <person name="Nusbaum C."/>
            <person name="Birren B."/>
        </authorList>
    </citation>
    <scope>NUCLEOTIDE SEQUENCE [LARGE SCALE GENOMIC DNA]</scope>
    <source>
        <strain evidence="2 3">1_3_50AFAA</strain>
    </source>
</reference>
<dbReference type="Proteomes" id="UP000029585">
    <property type="component" value="Unassembled WGS sequence"/>
</dbReference>